<evidence type="ECO:0000259" key="4">
    <source>
        <dbReference type="Pfam" id="PF00294"/>
    </source>
</evidence>
<keyword evidence="3" id="KW-0418">Kinase</keyword>
<dbReference type="PROSITE" id="PS00583">
    <property type="entry name" value="PFKB_KINASES_1"/>
    <property type="match status" value="1"/>
</dbReference>
<comment type="caution">
    <text evidence="5">The sequence shown here is derived from an EMBL/GenBank/DDBJ whole genome shotgun (WGS) entry which is preliminary data.</text>
</comment>
<accession>A0ABU0E0I7</accession>
<keyword evidence="6" id="KW-1185">Reference proteome</keyword>
<evidence type="ECO:0000313" key="5">
    <source>
        <dbReference type="EMBL" id="MDQ0360248.1"/>
    </source>
</evidence>
<reference evidence="5 6" key="1">
    <citation type="submission" date="2023-07" db="EMBL/GenBank/DDBJ databases">
        <title>Genomic Encyclopedia of Type Strains, Phase IV (KMG-IV): sequencing the most valuable type-strain genomes for metagenomic binning, comparative biology and taxonomic classification.</title>
        <authorList>
            <person name="Goeker M."/>
        </authorList>
    </citation>
    <scope>NUCLEOTIDE SEQUENCE [LARGE SCALE GENOMIC DNA]</scope>
    <source>
        <strain evidence="5 6">DSM 16784</strain>
    </source>
</reference>
<evidence type="ECO:0000256" key="3">
    <source>
        <dbReference type="ARBA" id="ARBA00022777"/>
    </source>
</evidence>
<evidence type="ECO:0000313" key="6">
    <source>
        <dbReference type="Proteomes" id="UP001230220"/>
    </source>
</evidence>
<gene>
    <name evidence="5" type="ORF">J2S15_000979</name>
</gene>
<feature type="domain" description="Carbohydrate kinase PfkB" evidence="4">
    <location>
        <begin position="1"/>
        <end position="306"/>
    </location>
</feature>
<dbReference type="InterPro" id="IPR011611">
    <property type="entry name" value="PfkB_dom"/>
</dbReference>
<dbReference type="Gene3D" id="3.40.1190.20">
    <property type="match status" value="1"/>
</dbReference>
<evidence type="ECO:0000256" key="1">
    <source>
        <dbReference type="ARBA" id="ARBA00010688"/>
    </source>
</evidence>
<dbReference type="CDD" id="cd01167">
    <property type="entry name" value="bac_FRK"/>
    <property type="match status" value="1"/>
</dbReference>
<organism evidence="5 6">
    <name type="scientific">Breznakia pachnodae</name>
    <dbReference type="NCBI Taxonomy" id="265178"/>
    <lineage>
        <taxon>Bacteria</taxon>
        <taxon>Bacillati</taxon>
        <taxon>Bacillota</taxon>
        <taxon>Erysipelotrichia</taxon>
        <taxon>Erysipelotrichales</taxon>
        <taxon>Erysipelotrichaceae</taxon>
        <taxon>Breznakia</taxon>
    </lineage>
</organism>
<proteinExistence type="inferred from homology"/>
<dbReference type="Pfam" id="PF00294">
    <property type="entry name" value="PfkB"/>
    <property type="match status" value="1"/>
</dbReference>
<name>A0ABU0E0I7_9FIRM</name>
<dbReference type="GO" id="GO:0008865">
    <property type="term" value="F:fructokinase activity"/>
    <property type="evidence" value="ECO:0007669"/>
    <property type="project" value="UniProtKB-EC"/>
</dbReference>
<dbReference type="PANTHER" id="PTHR43085">
    <property type="entry name" value="HEXOKINASE FAMILY MEMBER"/>
    <property type="match status" value="1"/>
</dbReference>
<evidence type="ECO:0000256" key="2">
    <source>
        <dbReference type="ARBA" id="ARBA00022679"/>
    </source>
</evidence>
<dbReference type="EC" id="2.7.1.4" evidence="5"/>
<dbReference type="InterPro" id="IPR002173">
    <property type="entry name" value="Carboh/pur_kinase_PfkB_CS"/>
</dbReference>
<dbReference type="RefSeq" id="WP_307405985.1">
    <property type="nucleotide sequence ID" value="NZ_JAUSUR010000001.1"/>
</dbReference>
<sequence>MKKLCTIGEALLDFVPVEKGRKLKDVVSFKRVVGGAPVNVAGAVAKLGGSSKVFTQVGNDAFGDHIIETLAGCNIDVSNITQSDDYETSLAFVSLSDDGDRDFKFYRKNAADLYFDQSNIKEGALADCGVLHFCSVDLVDSLMKKSHDKLIRMAIDRNVFISFDPNLRLSLWDKEDELKETVNDYIEYADILKIADDELEFIFGCDSIDEVLPQLFAGRCKLLIYTKGKNGAEIYTKNFKVSSEGYTVEAVDATGAGDSFIGALLYRILKSEKDLEEYTSEELTEYLDFANLYAAYTVTQIGALSAMATHETLEDFKSKL</sequence>
<dbReference type="SUPFAM" id="SSF53613">
    <property type="entry name" value="Ribokinase-like"/>
    <property type="match status" value="1"/>
</dbReference>
<dbReference type="Proteomes" id="UP001230220">
    <property type="component" value="Unassembled WGS sequence"/>
</dbReference>
<keyword evidence="2 5" id="KW-0808">Transferase</keyword>
<protein>
    <submittedName>
        <fullName evidence="5">Fructokinase</fullName>
        <ecNumber evidence="5">2.7.1.4</ecNumber>
    </submittedName>
</protein>
<dbReference type="PANTHER" id="PTHR43085:SF54">
    <property type="entry name" value="PUTATIVE-RELATED"/>
    <property type="match status" value="1"/>
</dbReference>
<comment type="similarity">
    <text evidence="1">Belongs to the carbohydrate kinase PfkB family.</text>
</comment>
<dbReference type="InterPro" id="IPR050306">
    <property type="entry name" value="PfkB_Carbo_kinase"/>
</dbReference>
<dbReference type="InterPro" id="IPR029056">
    <property type="entry name" value="Ribokinase-like"/>
</dbReference>
<dbReference type="EMBL" id="JAUSUR010000001">
    <property type="protein sequence ID" value="MDQ0360248.1"/>
    <property type="molecule type" value="Genomic_DNA"/>
</dbReference>